<name>A0A0C4F6W4_PUCT1</name>
<accession>A0A0C4F6W4</accession>
<keyword evidence="8" id="KW-0067">ATP-binding</keyword>
<keyword evidence="6" id="KW-0547">Nucleotide-binding</keyword>
<comment type="similarity">
    <text evidence="2">Belongs to the gluconokinase GntK/GntV family.</text>
</comment>
<dbReference type="STRING" id="630390.A0A0C4F6W4"/>
<protein>
    <recommendedName>
        <fullName evidence="3">gluconokinase</fullName>
        <ecNumber evidence="3">2.7.1.12</ecNumber>
    </recommendedName>
    <alternativeName>
        <fullName evidence="9">Gluconate kinase</fullName>
    </alternativeName>
</protein>
<evidence type="ECO:0000256" key="3">
    <source>
        <dbReference type="ARBA" id="ARBA00012054"/>
    </source>
</evidence>
<dbReference type="Pfam" id="PF09349">
    <property type="entry name" value="OHCU_decarbox"/>
    <property type="match status" value="1"/>
</dbReference>
<dbReference type="Pfam" id="PF13671">
    <property type="entry name" value="AAA_33"/>
    <property type="match status" value="1"/>
</dbReference>
<dbReference type="CDD" id="cd02021">
    <property type="entry name" value="GntK"/>
    <property type="match status" value="1"/>
</dbReference>
<dbReference type="GO" id="GO:0005524">
    <property type="term" value="F:ATP binding"/>
    <property type="evidence" value="ECO:0007669"/>
    <property type="project" value="UniProtKB-KW"/>
</dbReference>
<dbReference type="SUPFAM" id="SSF158694">
    <property type="entry name" value="UraD-Like"/>
    <property type="match status" value="1"/>
</dbReference>
<dbReference type="GO" id="GO:0005737">
    <property type="term" value="C:cytoplasm"/>
    <property type="evidence" value="ECO:0007669"/>
    <property type="project" value="TreeGrafter"/>
</dbReference>
<dbReference type="InterPro" id="IPR027417">
    <property type="entry name" value="P-loop_NTPase"/>
</dbReference>
<reference evidence="13" key="4">
    <citation type="submission" date="2025-05" db="UniProtKB">
        <authorList>
            <consortium name="EnsemblFungi"/>
        </authorList>
    </citation>
    <scope>IDENTIFICATION</scope>
    <source>
        <strain evidence="13">isolate 1-1 / race 1 (BBBD)</strain>
    </source>
</reference>
<dbReference type="AlphaFoldDB" id="A0A0C4F6W4"/>
<dbReference type="GO" id="GO:0006144">
    <property type="term" value="P:purine nucleobase metabolic process"/>
    <property type="evidence" value="ECO:0007669"/>
    <property type="project" value="UniProtKB-KW"/>
</dbReference>
<dbReference type="SUPFAM" id="SSF52540">
    <property type="entry name" value="P-loop containing nucleoside triphosphate hydrolases"/>
    <property type="match status" value="1"/>
</dbReference>
<dbReference type="EC" id="2.7.1.12" evidence="3"/>
<evidence type="ECO:0000313" key="13">
    <source>
        <dbReference type="EnsemblFungi" id="PTTG_08888-t43_1-p1"/>
    </source>
</evidence>
<dbReference type="NCBIfam" id="TIGR01313">
    <property type="entry name" value="therm_gnt_kin"/>
    <property type="match status" value="1"/>
</dbReference>
<dbReference type="Gene3D" id="3.40.50.300">
    <property type="entry name" value="P-loop containing nucleotide triphosphate hydrolases"/>
    <property type="match status" value="1"/>
</dbReference>
<evidence type="ECO:0000256" key="8">
    <source>
        <dbReference type="ARBA" id="ARBA00022840"/>
    </source>
</evidence>
<sequence>MAENVQQTLLVVGGVSGSGKSTFGVELARRLNIPFLDGDDLHPPSNIEKMKSGKPLDDFDREPWLDNIRTKALEMIEHLKSFGQSDHKDGQPLAIVIACSALKRRCRDMLRGFSASAKNVSKTAQSDCQVHFIHLSGDPELIRKRLQDRKNHFVGSDILASQLDTLQEPDPGQENSPQSQIFTISLSFDDCQPKSVEEMVNEAMQELADKTGLPMPELAQFRQQSPVQLPSLQTLFDPEPGQLQDVLALLFEVSDSIENKLIPILRENLQNKLPNSYSELIDHCQDIVENRFDRDEQVNFLGSHPRIGAVKGLSKLSSKEQGNQADPAVLNRLAELNALYEKLYPGLRYVTFVNGRSRAEIVEEMEDLITKDAAPTPAVHLQDKNWQAELKRGIRDVFQIANSRLKSITESS</sequence>
<keyword evidence="14" id="KW-1185">Reference proteome</keyword>
<evidence type="ECO:0000256" key="5">
    <source>
        <dbReference type="ARBA" id="ARBA00022679"/>
    </source>
</evidence>
<evidence type="ECO:0000259" key="11">
    <source>
        <dbReference type="Pfam" id="PF09349"/>
    </source>
</evidence>
<gene>
    <name evidence="12" type="ORF">PTTG_08888</name>
</gene>
<reference evidence="12" key="1">
    <citation type="submission" date="2009-11" db="EMBL/GenBank/DDBJ databases">
        <authorList>
            <consortium name="The Broad Institute Genome Sequencing Platform"/>
            <person name="Ward D."/>
            <person name="Feldgarden M."/>
            <person name="Earl A."/>
            <person name="Young S.K."/>
            <person name="Zeng Q."/>
            <person name="Koehrsen M."/>
            <person name="Alvarado L."/>
            <person name="Berlin A."/>
            <person name="Bochicchio J."/>
            <person name="Borenstein D."/>
            <person name="Chapman S.B."/>
            <person name="Chen Z."/>
            <person name="Engels R."/>
            <person name="Freedman E."/>
            <person name="Gellesch M."/>
            <person name="Goldberg J."/>
            <person name="Griggs A."/>
            <person name="Gujja S."/>
            <person name="Heilman E."/>
            <person name="Heiman D."/>
            <person name="Hepburn T."/>
            <person name="Howarth C."/>
            <person name="Jen D."/>
            <person name="Larson L."/>
            <person name="Lewis B."/>
            <person name="Mehta T."/>
            <person name="Park D."/>
            <person name="Pearson M."/>
            <person name="Roberts A."/>
            <person name="Saif S."/>
            <person name="Shea T."/>
            <person name="Shenoy N."/>
            <person name="Sisk P."/>
            <person name="Stolte C."/>
            <person name="Sykes S."/>
            <person name="Thomson T."/>
            <person name="Walk T."/>
            <person name="White J."/>
            <person name="Yandava C."/>
            <person name="Izard J."/>
            <person name="Baranova O.V."/>
            <person name="Blanton J.M."/>
            <person name="Tanner A.C."/>
            <person name="Dewhirst F.E."/>
            <person name="Haas B."/>
            <person name="Nusbaum C."/>
            <person name="Birren B."/>
        </authorList>
    </citation>
    <scope>NUCLEOTIDE SEQUENCE [LARGE SCALE GENOMIC DNA]</scope>
    <source>
        <strain evidence="12">1-1 BBBD Race 1</strain>
    </source>
</reference>
<keyword evidence="7" id="KW-0418">Kinase</keyword>
<evidence type="ECO:0000256" key="10">
    <source>
        <dbReference type="ARBA" id="ARBA00048090"/>
    </source>
</evidence>
<comment type="pathway">
    <text evidence="1">Carbohydrate acid metabolism; D-gluconate degradation.</text>
</comment>
<comment type="catalytic activity">
    <reaction evidence="10">
        <text>D-gluconate + ATP = 6-phospho-D-gluconate + ADP + H(+)</text>
        <dbReference type="Rhea" id="RHEA:19433"/>
        <dbReference type="ChEBI" id="CHEBI:15378"/>
        <dbReference type="ChEBI" id="CHEBI:18391"/>
        <dbReference type="ChEBI" id="CHEBI:30616"/>
        <dbReference type="ChEBI" id="CHEBI:58759"/>
        <dbReference type="ChEBI" id="CHEBI:456216"/>
        <dbReference type="EC" id="2.7.1.12"/>
    </reaction>
</comment>
<dbReference type="InterPro" id="IPR018020">
    <property type="entry name" value="OHCU_decarboxylase"/>
</dbReference>
<dbReference type="EnsemblFungi" id="PTTG_08888-t43_1">
    <property type="protein sequence ID" value="PTTG_08888-t43_1-p1"/>
    <property type="gene ID" value="PTTG_08888"/>
</dbReference>
<dbReference type="EMBL" id="ADAS02000100">
    <property type="protein sequence ID" value="OAV90461.1"/>
    <property type="molecule type" value="Genomic_DNA"/>
</dbReference>
<proteinExistence type="inferred from homology"/>
<evidence type="ECO:0000256" key="1">
    <source>
        <dbReference type="ARBA" id="ARBA00004875"/>
    </source>
</evidence>
<keyword evidence="4" id="KW-0659">Purine metabolism</keyword>
<reference evidence="12" key="2">
    <citation type="submission" date="2016-05" db="EMBL/GenBank/DDBJ databases">
        <title>Comparative analysis highlights variable genome content of wheat rusts and divergence of the mating loci.</title>
        <authorList>
            <person name="Cuomo C.A."/>
            <person name="Bakkeren G."/>
            <person name="Szabo L."/>
            <person name="Khalil H."/>
            <person name="Joly D."/>
            <person name="Goldberg J."/>
            <person name="Young S."/>
            <person name="Zeng Q."/>
            <person name="Fellers J."/>
        </authorList>
    </citation>
    <scope>NUCLEOTIDE SEQUENCE [LARGE SCALE GENOMIC DNA]</scope>
    <source>
        <strain evidence="12">1-1 BBBD Race 1</strain>
    </source>
</reference>
<dbReference type="Gene3D" id="1.10.3330.10">
    <property type="entry name" value="Oxo-4-hydroxy-4-carboxy-5-ureidoimidazoline decarboxylase"/>
    <property type="match status" value="1"/>
</dbReference>
<dbReference type="UniPathway" id="UPA00792"/>
<keyword evidence="5" id="KW-0808">Transferase</keyword>
<dbReference type="OrthoDB" id="275177at2759"/>
<organism evidence="12">
    <name type="scientific">Puccinia triticina (isolate 1-1 / race 1 (BBBD))</name>
    <name type="common">Brown leaf rust fungus</name>
    <dbReference type="NCBI Taxonomy" id="630390"/>
    <lineage>
        <taxon>Eukaryota</taxon>
        <taxon>Fungi</taxon>
        <taxon>Dikarya</taxon>
        <taxon>Basidiomycota</taxon>
        <taxon>Pucciniomycotina</taxon>
        <taxon>Pucciniomycetes</taxon>
        <taxon>Pucciniales</taxon>
        <taxon>Pucciniaceae</taxon>
        <taxon>Puccinia</taxon>
    </lineage>
</organism>
<evidence type="ECO:0000313" key="12">
    <source>
        <dbReference type="EMBL" id="OAV90461.1"/>
    </source>
</evidence>
<evidence type="ECO:0000256" key="6">
    <source>
        <dbReference type="ARBA" id="ARBA00022741"/>
    </source>
</evidence>
<feature type="domain" description="Oxo-4-hydroxy-4-carboxy-5-ureidoimidazoline decarboxylase" evidence="11">
    <location>
        <begin position="242"/>
        <end position="406"/>
    </location>
</feature>
<dbReference type="GO" id="GO:0005975">
    <property type="term" value="P:carbohydrate metabolic process"/>
    <property type="evidence" value="ECO:0007669"/>
    <property type="project" value="InterPro"/>
</dbReference>
<dbReference type="OMA" id="HCQDIVE"/>
<evidence type="ECO:0000256" key="4">
    <source>
        <dbReference type="ARBA" id="ARBA00022631"/>
    </source>
</evidence>
<dbReference type="InterPro" id="IPR006001">
    <property type="entry name" value="Therm_gnt_kin"/>
</dbReference>
<dbReference type="InterPro" id="IPR036778">
    <property type="entry name" value="OHCU_decarboxylase_sf"/>
</dbReference>
<evidence type="ECO:0000313" key="14">
    <source>
        <dbReference type="Proteomes" id="UP000005240"/>
    </source>
</evidence>
<dbReference type="PANTHER" id="PTHR43442">
    <property type="entry name" value="GLUCONOKINASE-RELATED"/>
    <property type="match status" value="1"/>
</dbReference>
<reference evidence="13 14" key="3">
    <citation type="journal article" date="2017" name="G3 (Bethesda)">
        <title>Comparative analysis highlights variable genome content of wheat rusts and divergence of the mating loci.</title>
        <authorList>
            <person name="Cuomo C.A."/>
            <person name="Bakkeren G."/>
            <person name="Khalil H.B."/>
            <person name="Panwar V."/>
            <person name="Joly D."/>
            <person name="Linning R."/>
            <person name="Sakthikumar S."/>
            <person name="Song X."/>
            <person name="Adiconis X."/>
            <person name="Fan L."/>
            <person name="Goldberg J.M."/>
            <person name="Levin J.Z."/>
            <person name="Young S."/>
            <person name="Zeng Q."/>
            <person name="Anikster Y."/>
            <person name="Bruce M."/>
            <person name="Wang M."/>
            <person name="Yin C."/>
            <person name="McCallum B."/>
            <person name="Szabo L.J."/>
            <person name="Hulbert S."/>
            <person name="Chen X."/>
            <person name="Fellers J.P."/>
        </authorList>
    </citation>
    <scope>NUCLEOTIDE SEQUENCE</scope>
    <source>
        <strain evidence="14">Isolate 1-1 / race 1 (BBBD)</strain>
        <strain evidence="13">isolate 1-1 / race 1 (BBBD)</strain>
    </source>
</reference>
<dbReference type="PANTHER" id="PTHR43442:SF3">
    <property type="entry name" value="GLUCONOKINASE-RELATED"/>
    <property type="match status" value="1"/>
</dbReference>
<dbReference type="Proteomes" id="UP000005240">
    <property type="component" value="Unassembled WGS sequence"/>
</dbReference>
<evidence type="ECO:0000256" key="9">
    <source>
        <dbReference type="ARBA" id="ARBA00029835"/>
    </source>
</evidence>
<dbReference type="VEuPathDB" id="FungiDB:PTTG_08888"/>
<evidence type="ECO:0000256" key="2">
    <source>
        <dbReference type="ARBA" id="ARBA00008420"/>
    </source>
</evidence>
<dbReference type="GO" id="GO:0046316">
    <property type="term" value="F:gluconokinase activity"/>
    <property type="evidence" value="ECO:0007669"/>
    <property type="project" value="UniProtKB-EC"/>
</dbReference>
<evidence type="ECO:0000256" key="7">
    <source>
        <dbReference type="ARBA" id="ARBA00022777"/>
    </source>
</evidence>